<dbReference type="KEGG" id="nvi:100678554"/>
<accession>A0A7M7GDK7</accession>
<dbReference type="AlphaFoldDB" id="A0A7M7GDK7"/>
<dbReference type="EnsemblMetazoa" id="XM_003425668">
    <property type="protein sequence ID" value="XP_003425716"/>
    <property type="gene ID" value="LOC100678554"/>
</dbReference>
<name>A0A7M7GDK7_NASVI</name>
<evidence type="ECO:0000313" key="3">
    <source>
        <dbReference type="Proteomes" id="UP000002358"/>
    </source>
</evidence>
<evidence type="ECO:0000256" key="1">
    <source>
        <dbReference type="SAM" id="MobiDB-lite"/>
    </source>
</evidence>
<dbReference type="Proteomes" id="UP000002358">
    <property type="component" value="Chromosome 1"/>
</dbReference>
<reference evidence="2" key="1">
    <citation type="submission" date="2021-01" db="UniProtKB">
        <authorList>
            <consortium name="EnsemblMetazoa"/>
        </authorList>
    </citation>
    <scope>IDENTIFICATION</scope>
</reference>
<keyword evidence="3" id="KW-1185">Reference proteome</keyword>
<feature type="region of interest" description="Disordered" evidence="1">
    <location>
        <begin position="94"/>
        <end position="115"/>
    </location>
</feature>
<protein>
    <submittedName>
        <fullName evidence="2">Uncharacterized protein</fullName>
    </submittedName>
</protein>
<evidence type="ECO:0000313" key="2">
    <source>
        <dbReference type="EnsemblMetazoa" id="XP_003425716"/>
    </source>
</evidence>
<proteinExistence type="predicted"/>
<dbReference type="InParanoid" id="A0A7M7GDK7"/>
<sequence length="115" mass="12735">MGRKTLHAGWSGFSPIKNVNGLIDKAQCLKCKRIFAKRDYKFLTSHAKVCTGVSQNKDKENNSNNVSMEVADVNVAQDEQRELENAVGSVLDIDADVSMNSSQSSNDEENQTKKK</sequence>
<organism evidence="2 3">
    <name type="scientific">Nasonia vitripennis</name>
    <name type="common">Parasitic wasp</name>
    <dbReference type="NCBI Taxonomy" id="7425"/>
    <lineage>
        <taxon>Eukaryota</taxon>
        <taxon>Metazoa</taxon>
        <taxon>Ecdysozoa</taxon>
        <taxon>Arthropoda</taxon>
        <taxon>Hexapoda</taxon>
        <taxon>Insecta</taxon>
        <taxon>Pterygota</taxon>
        <taxon>Neoptera</taxon>
        <taxon>Endopterygota</taxon>
        <taxon>Hymenoptera</taxon>
        <taxon>Apocrita</taxon>
        <taxon>Proctotrupomorpha</taxon>
        <taxon>Chalcidoidea</taxon>
        <taxon>Pteromalidae</taxon>
        <taxon>Pteromalinae</taxon>
        <taxon>Nasonia</taxon>
    </lineage>
</organism>
<gene>
    <name evidence="2" type="primary">100678554</name>
</gene>